<feature type="transmembrane region" description="Helical" evidence="6">
    <location>
        <begin position="463"/>
        <end position="486"/>
    </location>
</feature>
<evidence type="ECO:0000313" key="9">
    <source>
        <dbReference type="EMBL" id="MDJ1496209.1"/>
    </source>
</evidence>
<evidence type="ECO:0000256" key="5">
    <source>
        <dbReference type="ARBA" id="ARBA00023136"/>
    </source>
</evidence>
<feature type="domain" description="ABC3 transporter permease C-terminal" evidence="7">
    <location>
        <begin position="373"/>
        <end position="491"/>
    </location>
</feature>
<feature type="domain" description="MacB-like periplasmic core" evidence="8">
    <location>
        <begin position="103"/>
        <end position="323"/>
    </location>
</feature>
<keyword evidence="4 6" id="KW-1133">Transmembrane helix</keyword>
<feature type="transmembrane region" description="Helical" evidence="6">
    <location>
        <begin position="101"/>
        <end position="124"/>
    </location>
</feature>
<organism evidence="9 10">
    <name type="scientific">Xanthocytophaga flava</name>
    <dbReference type="NCBI Taxonomy" id="3048013"/>
    <lineage>
        <taxon>Bacteria</taxon>
        <taxon>Pseudomonadati</taxon>
        <taxon>Bacteroidota</taxon>
        <taxon>Cytophagia</taxon>
        <taxon>Cytophagales</taxon>
        <taxon>Rhodocytophagaceae</taxon>
        <taxon>Xanthocytophaga</taxon>
    </lineage>
</organism>
<dbReference type="PANTHER" id="PTHR30572:SF18">
    <property type="entry name" value="ABC-TYPE MACROLIDE FAMILY EXPORT SYSTEM PERMEASE COMPONENT 2"/>
    <property type="match status" value="1"/>
</dbReference>
<comment type="subcellular location">
    <subcellularLocation>
        <location evidence="1">Cell membrane</location>
        <topology evidence="1">Multi-pass membrane protein</topology>
    </subcellularLocation>
</comment>
<keyword evidence="3 6" id="KW-0812">Transmembrane</keyword>
<dbReference type="InterPro" id="IPR047699">
    <property type="entry name" value="Permease_put_prefix"/>
</dbReference>
<evidence type="ECO:0000256" key="3">
    <source>
        <dbReference type="ARBA" id="ARBA00022692"/>
    </source>
</evidence>
<proteinExistence type="predicted"/>
<comment type="caution">
    <text evidence="9">The sequence shown here is derived from an EMBL/GenBank/DDBJ whole genome shotgun (WGS) entry which is preliminary data.</text>
</comment>
<dbReference type="EMBL" id="JASJOT010000020">
    <property type="protein sequence ID" value="MDJ1496209.1"/>
    <property type="molecule type" value="Genomic_DNA"/>
</dbReference>
<dbReference type="InterPro" id="IPR025857">
    <property type="entry name" value="MacB_PCD"/>
</dbReference>
<feature type="domain" description="MacB-like periplasmic core" evidence="8">
    <location>
        <begin position="547"/>
        <end position="685"/>
    </location>
</feature>
<feature type="transmembrane region" description="Helical" evidence="6">
    <location>
        <begin position="414"/>
        <end position="440"/>
    </location>
</feature>
<feature type="transmembrane region" description="Helical" evidence="6">
    <location>
        <begin position="808"/>
        <end position="827"/>
    </location>
</feature>
<keyword evidence="2" id="KW-1003">Cell membrane</keyword>
<evidence type="ECO:0000259" key="8">
    <source>
        <dbReference type="Pfam" id="PF12704"/>
    </source>
</evidence>
<feature type="transmembrane region" description="Helical" evidence="6">
    <location>
        <begin position="752"/>
        <end position="778"/>
    </location>
</feature>
<feature type="domain" description="ABC3 transporter permease C-terminal" evidence="7">
    <location>
        <begin position="759"/>
        <end position="870"/>
    </location>
</feature>
<sequence length="880" mass="98919">MNKLNKATSGAIPPRWAKNLLHWYCRTDLVEDLEGDLNEYFERNLKTHGTRWAKIIYCLDVVKFCRPYTIRKPDFFNLFIHYLMLNSYLKTTRRNLVRNKLFSVINIIGLAVSMSVGLLVIAFIHDLRSYDEFHADKENIYRIITHYTPADQPTVDLASTSVKVGQQIGKTTSAIKHLTILRSGFWGDAIVGSVTLPMGAMWADSSFFNVFTFPLLKGNPATALKDPYSLVLTPKMAEKLFGEADPMGKLVRFDTTYYKVTGITNPIPKLSHLQFDALVSFASIERNHPSKDAAFYSWGNIWQNYVYIVLNPDITPISVQTTLDHLNVTENKQLINQKISVSLQPLKQIALGPMLQNSIGPHISPVVVWVLIGFALIVILSACFNYTNLSIARSLRRSREVGVRKLIGAMKSHVVGQFLIESTLISLLAFVFAFVLFYFLQKQFLDLDPFISNLVSLEFSPKLFAYFLLFSVGVGTAAGLFPALFFSAINPVQVLKGASGWTLFRHVNLRKALILIQYTLSLIFITTTLVGYKQYQGFITLDLGFTTENILNIRMQGNKAALLEKELREIPEVKAISKSMMITSLGSAHGSSVKYKDTQDSSMTWLNMVDEQYLLLHDHHLIAGKNFTPKANTAQESEIIVNEQLLRRFNISPNNPAKAIGEWLVVENKKLAIVGVVKDFHYGTVMNTLEPVMFRYSADGQNGYLNVKITSTDLSTTMAHIENAWQKIDKVHPLEAEFYDDQIKKAYRQFSVMIRVIGFITFLSVCIASLGLLGMVVFTTETRLKEISIRKVLGASEAGLMYQMGKSFLFLLLLASLIALPVTYFFFDSVVLIHFAYHSPIGWMEMASGVVAVILLALGLISSQTFIAARINPAQVLKGE</sequence>
<dbReference type="RefSeq" id="WP_314000831.1">
    <property type="nucleotide sequence ID" value="NZ_JASJOT010000020.1"/>
</dbReference>
<gene>
    <name evidence="9" type="ORF">QNI19_24945</name>
</gene>
<feature type="transmembrane region" description="Helical" evidence="6">
    <location>
        <begin position="366"/>
        <end position="389"/>
    </location>
</feature>
<dbReference type="Pfam" id="PF02687">
    <property type="entry name" value="FtsX"/>
    <property type="match status" value="2"/>
</dbReference>
<name>A0ABT7CU95_9BACT</name>
<evidence type="ECO:0000256" key="4">
    <source>
        <dbReference type="ARBA" id="ARBA00022989"/>
    </source>
</evidence>
<evidence type="ECO:0000259" key="7">
    <source>
        <dbReference type="Pfam" id="PF02687"/>
    </source>
</evidence>
<evidence type="ECO:0000256" key="6">
    <source>
        <dbReference type="SAM" id="Phobius"/>
    </source>
</evidence>
<protein>
    <submittedName>
        <fullName evidence="9">ABC transporter permease</fullName>
    </submittedName>
</protein>
<evidence type="ECO:0000256" key="1">
    <source>
        <dbReference type="ARBA" id="ARBA00004651"/>
    </source>
</evidence>
<keyword evidence="10" id="KW-1185">Reference proteome</keyword>
<evidence type="ECO:0000256" key="2">
    <source>
        <dbReference type="ARBA" id="ARBA00022475"/>
    </source>
</evidence>
<dbReference type="PANTHER" id="PTHR30572">
    <property type="entry name" value="MEMBRANE COMPONENT OF TRANSPORTER-RELATED"/>
    <property type="match status" value="1"/>
</dbReference>
<dbReference type="NCBIfam" id="NF038404">
    <property type="entry name" value="perm_prefix_2"/>
    <property type="match status" value="1"/>
</dbReference>
<dbReference type="InterPro" id="IPR003838">
    <property type="entry name" value="ABC3_permease_C"/>
</dbReference>
<accession>A0ABT7CU95</accession>
<dbReference type="Proteomes" id="UP001228581">
    <property type="component" value="Unassembled WGS sequence"/>
</dbReference>
<reference evidence="9 10" key="1">
    <citation type="submission" date="2023-05" db="EMBL/GenBank/DDBJ databases">
        <authorList>
            <person name="Zhang X."/>
        </authorList>
    </citation>
    <scope>NUCLEOTIDE SEQUENCE [LARGE SCALE GENOMIC DNA]</scope>
    <source>
        <strain evidence="9 10">DM2B3-1</strain>
    </source>
</reference>
<feature type="transmembrane region" description="Helical" evidence="6">
    <location>
        <begin position="512"/>
        <end position="532"/>
    </location>
</feature>
<dbReference type="InterPro" id="IPR050250">
    <property type="entry name" value="Macrolide_Exporter_MacB"/>
</dbReference>
<dbReference type="Pfam" id="PF12704">
    <property type="entry name" value="MacB_PCD"/>
    <property type="match status" value="2"/>
</dbReference>
<evidence type="ECO:0000313" key="10">
    <source>
        <dbReference type="Proteomes" id="UP001228581"/>
    </source>
</evidence>
<keyword evidence="5 6" id="KW-0472">Membrane</keyword>
<feature type="transmembrane region" description="Helical" evidence="6">
    <location>
        <begin position="847"/>
        <end position="869"/>
    </location>
</feature>